<comment type="subunit">
    <text evidence="5">Part of the 50S ribosomal subunit.</text>
</comment>
<dbReference type="InterPro" id="IPR008991">
    <property type="entry name" value="Translation_prot_SH3-like_sf"/>
</dbReference>
<evidence type="ECO:0000313" key="7">
    <source>
        <dbReference type="EMBL" id="ASI53917.1"/>
    </source>
</evidence>
<evidence type="ECO:0000256" key="2">
    <source>
        <dbReference type="ARBA" id="ARBA00022980"/>
    </source>
</evidence>
<dbReference type="RefSeq" id="WP_036443262.1">
    <property type="nucleotide sequence ID" value="NZ_CP008748.1"/>
</dbReference>
<dbReference type="SUPFAM" id="SSF50104">
    <property type="entry name" value="Translation proteins SH3-like domain"/>
    <property type="match status" value="1"/>
</dbReference>
<dbReference type="InterPro" id="IPR005824">
    <property type="entry name" value="KOW"/>
</dbReference>
<keyword evidence="5" id="KW-0699">rRNA-binding</keyword>
<keyword evidence="8" id="KW-1185">Reference proteome</keyword>
<organism evidence="7 8">
    <name type="scientific">Metamycoplasma hyosynoviae</name>
    <dbReference type="NCBI Taxonomy" id="29559"/>
    <lineage>
        <taxon>Bacteria</taxon>
        <taxon>Bacillati</taxon>
        <taxon>Mycoplasmatota</taxon>
        <taxon>Mycoplasmoidales</taxon>
        <taxon>Metamycoplasmataceae</taxon>
        <taxon>Metamycoplasma</taxon>
    </lineage>
</organism>
<name>A0A063YMB4_9BACT</name>
<proteinExistence type="inferred from homology"/>
<dbReference type="EMBL" id="CP008748">
    <property type="protein sequence ID" value="ASI53917.1"/>
    <property type="molecule type" value="Genomic_DNA"/>
</dbReference>
<dbReference type="HAMAP" id="MF_01326_B">
    <property type="entry name" value="Ribosomal_uL24_B"/>
    <property type="match status" value="1"/>
</dbReference>
<evidence type="ECO:0000313" key="8">
    <source>
        <dbReference type="Proteomes" id="UP000264882"/>
    </source>
</evidence>
<keyword evidence="3 5" id="KW-0687">Ribonucleoprotein</keyword>
<dbReference type="InterPro" id="IPR005825">
    <property type="entry name" value="Ribosomal_uL24_CS"/>
</dbReference>
<evidence type="ECO:0000256" key="3">
    <source>
        <dbReference type="ARBA" id="ARBA00023274"/>
    </source>
</evidence>
<dbReference type="PROSITE" id="PS01108">
    <property type="entry name" value="RIBOSOMAL_L24"/>
    <property type="match status" value="1"/>
</dbReference>
<dbReference type="InterPro" id="IPR003256">
    <property type="entry name" value="Ribosomal_uL24"/>
</dbReference>
<dbReference type="Pfam" id="PF17136">
    <property type="entry name" value="ribosomal_L24"/>
    <property type="match status" value="1"/>
</dbReference>
<dbReference type="GO" id="GO:0005840">
    <property type="term" value="C:ribosome"/>
    <property type="evidence" value="ECO:0007669"/>
    <property type="project" value="UniProtKB-KW"/>
</dbReference>
<dbReference type="CDD" id="cd06089">
    <property type="entry name" value="KOW_RPL26"/>
    <property type="match status" value="1"/>
</dbReference>
<keyword evidence="2 5" id="KW-0689">Ribosomal protein</keyword>
<dbReference type="NCBIfam" id="TIGR01079">
    <property type="entry name" value="rplX_bact"/>
    <property type="match status" value="1"/>
</dbReference>
<dbReference type="GO" id="GO:1990904">
    <property type="term" value="C:ribonucleoprotein complex"/>
    <property type="evidence" value="ECO:0007669"/>
    <property type="project" value="UniProtKB-KW"/>
</dbReference>
<dbReference type="KEGG" id="mhyv:MHSN_01800"/>
<dbReference type="SMART" id="SM00739">
    <property type="entry name" value="KOW"/>
    <property type="match status" value="1"/>
</dbReference>
<dbReference type="GO" id="GO:0003735">
    <property type="term" value="F:structural constituent of ribosome"/>
    <property type="evidence" value="ECO:0007669"/>
    <property type="project" value="InterPro"/>
</dbReference>
<dbReference type="InterPro" id="IPR057264">
    <property type="entry name" value="Ribosomal_uL24_C"/>
</dbReference>
<dbReference type="PANTHER" id="PTHR12903">
    <property type="entry name" value="MITOCHONDRIAL RIBOSOMAL PROTEIN L24"/>
    <property type="match status" value="1"/>
</dbReference>
<dbReference type="OrthoDB" id="9807419at2"/>
<keyword evidence="5" id="KW-0694">RNA-binding</keyword>
<comment type="similarity">
    <text evidence="1 5 6">Belongs to the universal ribosomal protein uL24 family.</text>
</comment>
<comment type="function">
    <text evidence="5">One of the proteins that surrounds the polypeptide exit tunnel on the outside of the subunit.</text>
</comment>
<gene>
    <name evidence="5" type="primary">rplX</name>
    <name evidence="7" type="ORF">MHSN_01800</name>
</gene>
<dbReference type="Gene3D" id="2.30.30.30">
    <property type="match status" value="1"/>
</dbReference>
<evidence type="ECO:0000256" key="1">
    <source>
        <dbReference type="ARBA" id="ARBA00010618"/>
    </source>
</evidence>
<protein>
    <recommendedName>
        <fullName evidence="4 5">Large ribosomal subunit protein uL24</fullName>
    </recommendedName>
</protein>
<dbReference type="Pfam" id="PF00467">
    <property type="entry name" value="KOW"/>
    <property type="match status" value="1"/>
</dbReference>
<dbReference type="AlphaFoldDB" id="A0A063YMB4"/>
<comment type="function">
    <text evidence="5">One of two assembly initiator proteins, it binds directly to the 5'-end of the 23S rRNA, where it nucleates assembly of the 50S subunit.</text>
</comment>
<evidence type="ECO:0000256" key="6">
    <source>
        <dbReference type="RuleBase" id="RU003477"/>
    </source>
</evidence>
<evidence type="ECO:0000256" key="5">
    <source>
        <dbReference type="HAMAP-Rule" id="MF_01326"/>
    </source>
</evidence>
<sequence length="116" mass="12972">MALQKIKKNDLVVILSGEHKGKVGAVLEVSSKNQTVIVKDINKKTKHHKPSQENQEGKIEVREYPIHISKVGYMIKKGNAQNKGAVSSKIGWKLNEKTGKKERFLKKTKKVVAGDK</sequence>
<dbReference type="GO" id="GO:0019843">
    <property type="term" value="F:rRNA binding"/>
    <property type="evidence" value="ECO:0007669"/>
    <property type="project" value="UniProtKB-UniRule"/>
</dbReference>
<reference evidence="7 8" key="1">
    <citation type="submission" date="2014-06" db="EMBL/GenBank/DDBJ databases">
        <title>The Whole Genome Sequence of Mycoplasma hyosynoviae strain ATCC 27095.</title>
        <authorList>
            <person name="Calcutt M.J."/>
            <person name="Foecking M.F."/>
        </authorList>
    </citation>
    <scope>NUCLEOTIDE SEQUENCE [LARGE SCALE GENOMIC DNA]</scope>
    <source>
        <strain evidence="7 8">M60</strain>
    </source>
</reference>
<dbReference type="Proteomes" id="UP000264882">
    <property type="component" value="Chromosome"/>
</dbReference>
<evidence type="ECO:0000256" key="4">
    <source>
        <dbReference type="ARBA" id="ARBA00035206"/>
    </source>
</evidence>
<dbReference type="GO" id="GO:0006412">
    <property type="term" value="P:translation"/>
    <property type="evidence" value="ECO:0007669"/>
    <property type="project" value="UniProtKB-UniRule"/>
</dbReference>
<dbReference type="InterPro" id="IPR041988">
    <property type="entry name" value="Ribosomal_uL24_KOW"/>
</dbReference>
<dbReference type="InterPro" id="IPR014722">
    <property type="entry name" value="Rib_uL2_dom2"/>
</dbReference>
<accession>A0A063YMB4</accession>